<dbReference type="Proteomes" id="UP001172778">
    <property type="component" value="Unassembled WGS sequence"/>
</dbReference>
<proteinExistence type="predicted"/>
<dbReference type="Pfam" id="PF13374">
    <property type="entry name" value="TPR_10"/>
    <property type="match status" value="1"/>
</dbReference>
<dbReference type="SMART" id="SM00028">
    <property type="entry name" value="TPR"/>
    <property type="match status" value="5"/>
</dbReference>
<feature type="repeat" description="TPR" evidence="3">
    <location>
        <begin position="79"/>
        <end position="112"/>
    </location>
</feature>
<dbReference type="Pfam" id="PF13424">
    <property type="entry name" value="TPR_12"/>
    <property type="match status" value="2"/>
</dbReference>
<name>A0ABT7E3X9_9NEIS</name>
<evidence type="ECO:0000313" key="5">
    <source>
        <dbReference type="Proteomes" id="UP001172778"/>
    </source>
</evidence>
<keyword evidence="1" id="KW-0677">Repeat</keyword>
<sequence length="494" mass="55420">MILFLVLHIADWFSSMRRLIVNFAIFPYLLALGVCASAANYPTCACLDYIAKSDMKAATKECNKNLKDAQRSGNKAQIAIAKNNIGMMLFRQGDYIKAEEFFRFALVMSQEANGPEHPYVTIPMSNLSVLYLRNKKIDEGGLLLEKSSKIVQKYFGDKPSQFKVGVLDAAVAYNIYKKSFVDAARDAEEIVELNQLLYGGESTKVAEANLLLSMVYEKSGNHELQLKYAKVAVDIYRKINDLRGKALALVDVSDALLYLGKTQDALQESQLAVEILKAAPVVSAQDRIRVNSGLAMAYLAMNQLDEALSYYTTALRYCDAKSGADVDNIFAIEERRAFVKYKMKNYDEAAIIYLRAYDLYPKTSKFSAFVARDLVERLVSSLMRSKNYIKALVYFDHLLDFQREILGRDHITVGYTLGQKGIALGNLKRWGETEEAMQEALSILKRNNASSAHQIAVIDWLIIAANALGKKDEVRKFIGAQEILRKSEEVTNSP</sequence>
<comment type="caution">
    <text evidence="4">The sequence shown here is derived from an EMBL/GenBank/DDBJ whole genome shotgun (WGS) entry which is preliminary data.</text>
</comment>
<dbReference type="InterPro" id="IPR019734">
    <property type="entry name" value="TPR_rpt"/>
</dbReference>
<dbReference type="RefSeq" id="WP_284103345.1">
    <property type="nucleotide sequence ID" value="NZ_JARRAF010000093.1"/>
</dbReference>
<organism evidence="4 5">
    <name type="scientific">Parachitinimonas caeni</name>
    <dbReference type="NCBI Taxonomy" id="3031301"/>
    <lineage>
        <taxon>Bacteria</taxon>
        <taxon>Pseudomonadati</taxon>
        <taxon>Pseudomonadota</taxon>
        <taxon>Betaproteobacteria</taxon>
        <taxon>Neisseriales</taxon>
        <taxon>Chitinibacteraceae</taxon>
        <taxon>Parachitinimonas</taxon>
    </lineage>
</organism>
<evidence type="ECO:0000256" key="3">
    <source>
        <dbReference type="PROSITE-ProRule" id="PRU00339"/>
    </source>
</evidence>
<dbReference type="Gene3D" id="1.25.40.10">
    <property type="entry name" value="Tetratricopeptide repeat domain"/>
    <property type="match status" value="3"/>
</dbReference>
<evidence type="ECO:0000256" key="1">
    <source>
        <dbReference type="ARBA" id="ARBA00022737"/>
    </source>
</evidence>
<dbReference type="InterPro" id="IPR011990">
    <property type="entry name" value="TPR-like_helical_dom_sf"/>
</dbReference>
<accession>A0ABT7E3X9</accession>
<reference evidence="4" key="1">
    <citation type="submission" date="2023-03" db="EMBL/GenBank/DDBJ databases">
        <title>Chitinimonas shenzhenensis gen. nov., sp. nov., a novel member of family Burkholderiaceae isolated from activated sludge collected in Shen Zhen, China.</title>
        <authorList>
            <person name="Wang X."/>
        </authorList>
    </citation>
    <scope>NUCLEOTIDE SEQUENCE</scope>
    <source>
        <strain evidence="4">DQS-5</strain>
    </source>
</reference>
<keyword evidence="5" id="KW-1185">Reference proteome</keyword>
<dbReference type="PANTHER" id="PTHR45641:SF19">
    <property type="entry name" value="NEPHROCYSTIN-3"/>
    <property type="match status" value="1"/>
</dbReference>
<dbReference type="EMBL" id="JARRAF010000093">
    <property type="protein sequence ID" value="MDK2127026.1"/>
    <property type="molecule type" value="Genomic_DNA"/>
</dbReference>
<keyword evidence="2 3" id="KW-0802">TPR repeat</keyword>
<evidence type="ECO:0000256" key="2">
    <source>
        <dbReference type="ARBA" id="ARBA00022803"/>
    </source>
</evidence>
<dbReference type="PROSITE" id="PS50005">
    <property type="entry name" value="TPR"/>
    <property type="match status" value="1"/>
</dbReference>
<protein>
    <submittedName>
        <fullName evidence="4">Tetratricopeptide repeat protein</fullName>
    </submittedName>
</protein>
<dbReference type="PANTHER" id="PTHR45641">
    <property type="entry name" value="TETRATRICOPEPTIDE REPEAT PROTEIN (AFU_ORTHOLOGUE AFUA_6G03870)"/>
    <property type="match status" value="1"/>
</dbReference>
<evidence type="ECO:0000313" key="4">
    <source>
        <dbReference type="EMBL" id="MDK2127026.1"/>
    </source>
</evidence>
<gene>
    <name evidence="4" type="ORF">PZA18_23585</name>
</gene>
<dbReference type="SUPFAM" id="SSF48452">
    <property type="entry name" value="TPR-like"/>
    <property type="match status" value="2"/>
</dbReference>